<sequence>MIQEIIKQLGGKIPDIKAWLERNKVDSKEIANLFTTIFGTETLKAAWNYREVETDKYTFKELLQWAKDNIQEGKHNGVAVVREKADGKIILSAMFLGKNDEPLSSLGEPYLHVKTQSIDSDLEENFGDKDMIVLQ</sequence>
<evidence type="ECO:0000313" key="2">
    <source>
        <dbReference type="Proteomes" id="UP000256379"/>
    </source>
</evidence>
<accession>A0A3D8IN54</accession>
<proteinExistence type="predicted"/>
<organism evidence="1 2">
    <name type="scientific">Helicobacter didelphidarum</name>
    <dbReference type="NCBI Taxonomy" id="2040648"/>
    <lineage>
        <taxon>Bacteria</taxon>
        <taxon>Pseudomonadati</taxon>
        <taxon>Campylobacterota</taxon>
        <taxon>Epsilonproteobacteria</taxon>
        <taxon>Campylobacterales</taxon>
        <taxon>Helicobacteraceae</taxon>
        <taxon>Helicobacter</taxon>
    </lineage>
</organism>
<reference evidence="1 2" key="1">
    <citation type="submission" date="2018-04" db="EMBL/GenBank/DDBJ databases">
        <title>Novel Campyloabacter and Helicobacter Species and Strains.</title>
        <authorList>
            <person name="Mannion A.J."/>
            <person name="Shen Z."/>
            <person name="Fox J.G."/>
        </authorList>
    </citation>
    <scope>NUCLEOTIDE SEQUENCE [LARGE SCALE GENOMIC DNA]</scope>
    <source>
        <strain evidence="1 2">MIT 17-337</strain>
    </source>
</reference>
<dbReference type="Proteomes" id="UP000256379">
    <property type="component" value="Unassembled WGS sequence"/>
</dbReference>
<comment type="caution">
    <text evidence="1">The sequence shown here is derived from an EMBL/GenBank/DDBJ whole genome shotgun (WGS) entry which is preliminary data.</text>
</comment>
<keyword evidence="2" id="KW-1185">Reference proteome</keyword>
<gene>
    <name evidence="1" type="ORF">CQA53_04470</name>
</gene>
<protein>
    <submittedName>
        <fullName evidence="1">Uncharacterized protein</fullName>
    </submittedName>
</protein>
<dbReference type="RefSeq" id="WP_115542834.1">
    <property type="nucleotide sequence ID" value="NZ_NXLQ01000007.1"/>
</dbReference>
<dbReference type="OrthoDB" id="5328979at2"/>
<dbReference type="EMBL" id="NXLQ01000007">
    <property type="protein sequence ID" value="RDU66064.1"/>
    <property type="molecule type" value="Genomic_DNA"/>
</dbReference>
<evidence type="ECO:0000313" key="1">
    <source>
        <dbReference type="EMBL" id="RDU66064.1"/>
    </source>
</evidence>
<name>A0A3D8IN54_9HELI</name>
<dbReference type="AlphaFoldDB" id="A0A3D8IN54"/>